<keyword evidence="2" id="KW-1185">Reference proteome</keyword>
<dbReference type="Proteomes" id="UP000012118">
    <property type="component" value="Unassembled WGS sequence"/>
</dbReference>
<organism evidence="1 2">
    <name type="scientific">Leptospira weilii str. UI 13098</name>
    <dbReference type="NCBI Taxonomy" id="1088542"/>
    <lineage>
        <taxon>Bacteria</taxon>
        <taxon>Pseudomonadati</taxon>
        <taxon>Spirochaetota</taxon>
        <taxon>Spirochaetia</taxon>
        <taxon>Leptospirales</taxon>
        <taxon>Leptospiraceae</taxon>
        <taxon>Leptospira</taxon>
    </lineage>
</organism>
<proteinExistence type="predicted"/>
<evidence type="ECO:0000313" key="1">
    <source>
        <dbReference type="EMBL" id="EMN89468.1"/>
    </source>
</evidence>
<reference evidence="1 2" key="1">
    <citation type="submission" date="2013-01" db="EMBL/GenBank/DDBJ databases">
        <authorList>
            <person name="Harkins D.M."/>
            <person name="Durkin A.S."/>
            <person name="Brinkac L.M."/>
            <person name="Haft D.H."/>
            <person name="Selengut J.D."/>
            <person name="Sanka R."/>
            <person name="DePew J."/>
            <person name="Purushe J."/>
            <person name="Chanthongthip A."/>
            <person name="Lattana O."/>
            <person name="Phetsouvanh R."/>
            <person name="Newton P.N."/>
            <person name="Vinetz J.M."/>
            <person name="Sutton G.G."/>
            <person name="Nierman W.C."/>
            <person name="Fouts D.E."/>
        </authorList>
    </citation>
    <scope>NUCLEOTIDE SEQUENCE [LARGE SCALE GENOMIC DNA]</scope>
    <source>
        <strain evidence="1 2">UI 13098</strain>
    </source>
</reference>
<comment type="caution">
    <text evidence="1">The sequence shown here is derived from an EMBL/GenBank/DDBJ whole genome shotgun (WGS) entry which is preliminary data.</text>
</comment>
<name>M6QA28_9LEPT</name>
<protein>
    <submittedName>
        <fullName evidence="1">Uncharacterized protein</fullName>
    </submittedName>
</protein>
<accession>M6QA28</accession>
<dbReference type="AlphaFoldDB" id="M6QA28"/>
<gene>
    <name evidence="1" type="ORF">LEP1GSC108_0392</name>
</gene>
<sequence>MIFDDYDFSKRARIIAGLIKDIEDWKAEFATLSSEKKEDFIIVRNGQYTNRIFFRL</sequence>
<dbReference type="EMBL" id="AHNU02000057">
    <property type="protein sequence ID" value="EMN89468.1"/>
    <property type="molecule type" value="Genomic_DNA"/>
</dbReference>
<evidence type="ECO:0000313" key="2">
    <source>
        <dbReference type="Proteomes" id="UP000012118"/>
    </source>
</evidence>